<evidence type="ECO:0000256" key="3">
    <source>
        <dbReference type="ARBA" id="ARBA00022840"/>
    </source>
</evidence>
<organism evidence="5">
    <name type="scientific">bioreactor metagenome</name>
    <dbReference type="NCBI Taxonomy" id="1076179"/>
    <lineage>
        <taxon>unclassified sequences</taxon>
        <taxon>metagenomes</taxon>
        <taxon>ecological metagenomes</taxon>
    </lineage>
</organism>
<dbReference type="EMBL" id="VSSQ01001928">
    <property type="protein sequence ID" value="MPM12148.1"/>
    <property type="molecule type" value="Genomic_DNA"/>
</dbReference>
<dbReference type="Pfam" id="PF00005">
    <property type="entry name" value="ABC_tran"/>
    <property type="match status" value="1"/>
</dbReference>
<dbReference type="Gene3D" id="3.40.50.300">
    <property type="entry name" value="P-loop containing nucleotide triphosphate hydrolases"/>
    <property type="match status" value="1"/>
</dbReference>
<dbReference type="InterPro" id="IPR003439">
    <property type="entry name" value="ABC_transporter-like_ATP-bd"/>
</dbReference>
<keyword evidence="1" id="KW-0813">Transport</keyword>
<keyword evidence="3 5" id="KW-0067">ATP-binding</keyword>
<dbReference type="PROSITE" id="PS50893">
    <property type="entry name" value="ABC_TRANSPORTER_2"/>
    <property type="match status" value="1"/>
</dbReference>
<dbReference type="SMART" id="SM00382">
    <property type="entry name" value="AAA"/>
    <property type="match status" value="1"/>
</dbReference>
<dbReference type="CDD" id="cd03230">
    <property type="entry name" value="ABC_DR_subfamily_A"/>
    <property type="match status" value="1"/>
</dbReference>
<feature type="domain" description="ABC transporter" evidence="4">
    <location>
        <begin position="2"/>
        <end position="227"/>
    </location>
</feature>
<gene>
    <name evidence="5" type="primary">natA_8</name>
    <name evidence="5" type="ORF">SDC9_58500</name>
</gene>
<keyword evidence="2" id="KW-0547">Nucleotide-binding</keyword>
<dbReference type="InterPro" id="IPR003593">
    <property type="entry name" value="AAA+_ATPase"/>
</dbReference>
<name>A0A644X8J1_9ZZZZ</name>
<dbReference type="InterPro" id="IPR027417">
    <property type="entry name" value="P-loop_NTPase"/>
</dbReference>
<dbReference type="PANTHER" id="PTHR42939">
    <property type="entry name" value="ABC TRANSPORTER ATP-BINDING PROTEIN ALBC-RELATED"/>
    <property type="match status" value="1"/>
</dbReference>
<protein>
    <submittedName>
        <fullName evidence="5">ABC transporter ATP-binding protein NatA</fullName>
    </submittedName>
</protein>
<comment type="caution">
    <text evidence="5">The sequence shown here is derived from an EMBL/GenBank/DDBJ whole genome shotgun (WGS) entry which is preliminary data.</text>
</comment>
<accession>A0A644X8J1</accession>
<sequence length="230" mass="26110">MIEFMDLKISFGKKIIVKEMNDQFSENKIIGLVAPNGTGKTTLLRTLAGIKKPADGYVKINGLDFYSEREEYLKQIFFLENSDQLYANLTAQDHFNFTKCAWHSSVDPNAIIRMLKMDSYKNIPIRKLSLGMKQHVLIGMYAISDAPILLLDEPMNGLDPTSLRIVNNLLRSIKENGKTIIFSSHDLTNVHTICDEVLFLHAQKVIIVGNTLDIQQSYDELYLSEDVILP</sequence>
<dbReference type="AlphaFoldDB" id="A0A644X8J1"/>
<reference evidence="5" key="1">
    <citation type="submission" date="2019-08" db="EMBL/GenBank/DDBJ databases">
        <authorList>
            <person name="Kucharzyk K."/>
            <person name="Murdoch R.W."/>
            <person name="Higgins S."/>
            <person name="Loffler F."/>
        </authorList>
    </citation>
    <scope>NUCLEOTIDE SEQUENCE</scope>
</reference>
<evidence type="ECO:0000256" key="1">
    <source>
        <dbReference type="ARBA" id="ARBA00022448"/>
    </source>
</evidence>
<evidence type="ECO:0000259" key="4">
    <source>
        <dbReference type="PROSITE" id="PS50893"/>
    </source>
</evidence>
<dbReference type="PANTHER" id="PTHR42939:SF1">
    <property type="entry name" value="ABC TRANSPORTER ATP-BINDING PROTEIN ALBC-RELATED"/>
    <property type="match status" value="1"/>
</dbReference>
<dbReference type="GO" id="GO:0005524">
    <property type="term" value="F:ATP binding"/>
    <property type="evidence" value="ECO:0007669"/>
    <property type="project" value="UniProtKB-KW"/>
</dbReference>
<evidence type="ECO:0000313" key="5">
    <source>
        <dbReference type="EMBL" id="MPM12148.1"/>
    </source>
</evidence>
<dbReference type="GO" id="GO:0016887">
    <property type="term" value="F:ATP hydrolysis activity"/>
    <property type="evidence" value="ECO:0007669"/>
    <property type="project" value="InterPro"/>
</dbReference>
<dbReference type="SUPFAM" id="SSF52540">
    <property type="entry name" value="P-loop containing nucleoside triphosphate hydrolases"/>
    <property type="match status" value="1"/>
</dbReference>
<proteinExistence type="predicted"/>
<dbReference type="InterPro" id="IPR051782">
    <property type="entry name" value="ABC_Transporter_VariousFunc"/>
</dbReference>
<evidence type="ECO:0000256" key="2">
    <source>
        <dbReference type="ARBA" id="ARBA00022741"/>
    </source>
</evidence>